<name>F0WGM6_9STRA</name>
<comment type="pathway">
    <text evidence="2">Lipid metabolism; fatty acid beta-oxidation.</text>
</comment>
<comment type="similarity">
    <text evidence="3 18">Belongs to the enoyl-CoA hydratase/isomerase family.</text>
</comment>
<dbReference type="InterPro" id="IPR029045">
    <property type="entry name" value="ClpP/crotonase-like_dom_sf"/>
</dbReference>
<evidence type="ECO:0000256" key="18">
    <source>
        <dbReference type="RuleBase" id="RU003707"/>
    </source>
</evidence>
<evidence type="ECO:0000256" key="8">
    <source>
        <dbReference type="ARBA" id="ARBA00023098"/>
    </source>
</evidence>
<dbReference type="InterPro" id="IPR001753">
    <property type="entry name" value="Enoyl-CoA_hydra/iso"/>
</dbReference>
<evidence type="ECO:0000256" key="5">
    <source>
        <dbReference type="ARBA" id="ARBA00022832"/>
    </source>
</evidence>
<evidence type="ECO:0000256" key="7">
    <source>
        <dbReference type="ARBA" id="ARBA00022990"/>
    </source>
</evidence>
<dbReference type="HOGENOM" id="CLU_584500_0_0_1"/>
<evidence type="ECO:0000256" key="4">
    <source>
        <dbReference type="ARBA" id="ARBA00011233"/>
    </source>
</evidence>
<keyword evidence="6" id="KW-0809">Transit peptide</keyword>
<dbReference type="InterPro" id="IPR018376">
    <property type="entry name" value="Enoyl-CoA_hyd/isom_CS"/>
</dbReference>
<evidence type="ECO:0000256" key="14">
    <source>
        <dbReference type="ARBA" id="ARBA00052542"/>
    </source>
</evidence>
<dbReference type="AlphaFoldDB" id="F0WGM6"/>
<sequence length="468" mass="52975">MNRLAHQTADQIRMRWITRQSRLLQSTQRSFSTAPESLILTETHNGYSIIRLNNPPVNILSTKLFETLDATIAKLESEKSCRGMILASSTPRIFSAGLDLSELYQPHPTKVKIFYQSLYRLFTRLYTTRLACVAAIEGHSPAGGCILAMCCDYRIMATGKAKIGLNETQLGFIVPKWVRNIFINTVGHRQAERLLGLGLQLDAMKAKAVGMVDEACEVDEVLPRSKAAIENWLAIPDHTRVGTKRLMRQDTADCIEETKKEDLETFLDMAQTDKVQKALGLYLEALKNKAKLPVLERMDEIKEELLLGRKFYDENDYFAAHDTWKHAFQSACETCNYPLMYVLSTNLGDVLSKFYQQPSKAPFCTVQQAIEYYDYAEAIAQTCGILYSPILQSSLNEIKRKKNRLTNNKTETDTLQFIEAEYSNKRSIKASASEECKYAIDYMLSLRDGNTQIPDELDSHPSILSPAS</sequence>
<dbReference type="PROSITE" id="PS00166">
    <property type="entry name" value="ENOYL_COA_HYDRATASE"/>
    <property type="match status" value="1"/>
</dbReference>
<dbReference type="Pfam" id="PF00378">
    <property type="entry name" value="ECH_1"/>
    <property type="match status" value="1"/>
</dbReference>
<keyword evidence="9" id="KW-0496">Mitochondrion</keyword>
<dbReference type="Gene3D" id="6.10.250.170">
    <property type="match status" value="1"/>
</dbReference>
<evidence type="ECO:0000256" key="17">
    <source>
        <dbReference type="ARBA" id="ARBA00083575"/>
    </source>
</evidence>
<dbReference type="PANTHER" id="PTHR11941">
    <property type="entry name" value="ENOYL-COA HYDRATASE-RELATED"/>
    <property type="match status" value="1"/>
</dbReference>
<comment type="catalytic activity">
    <reaction evidence="12">
        <text>(2E)-tetradecenoyl-CoA = (3Z)-tetradecenoyl-CoA</text>
        <dbReference type="Rhea" id="RHEA:29847"/>
        <dbReference type="ChEBI" id="CHEBI:61405"/>
        <dbReference type="ChEBI" id="CHEBI:61968"/>
    </reaction>
    <physiologicalReaction direction="right-to-left" evidence="12">
        <dbReference type="Rhea" id="RHEA:29849"/>
    </physiologicalReaction>
</comment>
<reference evidence="19" key="2">
    <citation type="submission" date="2011-02" db="EMBL/GenBank/DDBJ databases">
        <authorList>
            <person name="MacLean D."/>
        </authorList>
    </citation>
    <scope>NUCLEOTIDE SEQUENCE</scope>
</reference>
<dbReference type="FunFam" id="3.90.226.10:FF:000034">
    <property type="entry name" value="Enoyl-CoA delta isomerase 1"/>
    <property type="match status" value="1"/>
</dbReference>
<evidence type="ECO:0000256" key="15">
    <source>
        <dbReference type="ARBA" id="ARBA00056147"/>
    </source>
</evidence>
<proteinExistence type="inferred from homology"/>
<comment type="function">
    <text evidence="15">Key enzyme of fatty acid beta-oxidation. Able to isomerize both 3-cis (3Z) and 3-trans (3E) double bonds into the 2-trans (2E) form in a range of enoyl-CoA species, with a preference for (3Z)-enoyl-CoAs over (3E)-enoyl-CoAs. The catalytic efficiency of this enzyme is not affected by the fatty acyl chain length.</text>
</comment>
<evidence type="ECO:0000256" key="9">
    <source>
        <dbReference type="ARBA" id="ARBA00023128"/>
    </source>
</evidence>
<dbReference type="Gene3D" id="3.90.226.10">
    <property type="entry name" value="2-enoyl-CoA Hydratase, Chain A, domain 1"/>
    <property type="match status" value="1"/>
</dbReference>
<dbReference type="PANTHER" id="PTHR11941:SF45">
    <property type="entry name" value="ENOYL-COA DELTA ISOMERASE 1, MITOCHONDRIAL"/>
    <property type="match status" value="1"/>
</dbReference>
<gene>
    <name evidence="19" type="primary">AlNc14C92G5754</name>
    <name evidence="19" type="ORF">ALNC14_065330</name>
</gene>
<keyword evidence="7" id="KW-0007">Acetylation</keyword>
<comment type="catalytic activity">
    <reaction evidence="11">
        <text>(3Z)-decenoyl-CoA = (2E)-decenoyl-CoA</text>
        <dbReference type="Rhea" id="RHEA:77195"/>
        <dbReference type="ChEBI" id="CHEBI:61406"/>
        <dbReference type="ChEBI" id="CHEBI:195601"/>
    </reaction>
    <physiologicalReaction direction="left-to-right" evidence="11">
        <dbReference type="Rhea" id="RHEA:77196"/>
    </physiologicalReaction>
</comment>
<protein>
    <recommendedName>
        <fullName evidence="16">Enoyl-CoA delta isomerase 1, mitochondrial</fullName>
    </recommendedName>
    <alternativeName>
        <fullName evidence="17">3,2-trans-enoyl-CoA isomerase</fullName>
    </alternativeName>
</protein>
<keyword evidence="10" id="KW-0413">Isomerase</keyword>
<evidence type="ECO:0000256" key="12">
    <source>
        <dbReference type="ARBA" id="ARBA00051293"/>
    </source>
</evidence>
<dbReference type="GO" id="GO:0004165">
    <property type="term" value="F:delta(3)-delta(2)-enoyl-CoA isomerase activity"/>
    <property type="evidence" value="ECO:0007669"/>
    <property type="project" value="UniProtKB-EC"/>
</dbReference>
<evidence type="ECO:0000256" key="6">
    <source>
        <dbReference type="ARBA" id="ARBA00022946"/>
    </source>
</evidence>
<keyword evidence="8" id="KW-0443">Lipid metabolism</keyword>
<dbReference type="SUPFAM" id="SSF52096">
    <property type="entry name" value="ClpP/crotonase"/>
    <property type="match status" value="1"/>
</dbReference>
<comment type="subcellular location">
    <subcellularLocation>
        <location evidence="1">Mitochondrion matrix</location>
    </subcellularLocation>
</comment>
<keyword evidence="5" id="KW-0276">Fatty acid metabolism</keyword>
<evidence type="ECO:0000256" key="11">
    <source>
        <dbReference type="ARBA" id="ARBA00050938"/>
    </source>
</evidence>
<dbReference type="EMBL" id="FR824137">
    <property type="protein sequence ID" value="CCA20390.1"/>
    <property type="molecule type" value="Genomic_DNA"/>
</dbReference>
<evidence type="ECO:0000256" key="1">
    <source>
        <dbReference type="ARBA" id="ARBA00004305"/>
    </source>
</evidence>
<organism evidence="19">
    <name type="scientific">Albugo laibachii Nc14</name>
    <dbReference type="NCBI Taxonomy" id="890382"/>
    <lineage>
        <taxon>Eukaryota</taxon>
        <taxon>Sar</taxon>
        <taxon>Stramenopiles</taxon>
        <taxon>Oomycota</taxon>
        <taxon>Peronosporomycetes</taxon>
        <taxon>Albuginales</taxon>
        <taxon>Albuginaceae</taxon>
        <taxon>Albugo</taxon>
    </lineage>
</organism>
<evidence type="ECO:0000256" key="10">
    <source>
        <dbReference type="ARBA" id="ARBA00023235"/>
    </source>
</evidence>
<evidence type="ECO:0000256" key="16">
    <source>
        <dbReference type="ARBA" id="ARBA00068317"/>
    </source>
</evidence>
<comment type="subunit">
    <text evidence="4">Homotrimer.</text>
</comment>
<comment type="catalytic activity">
    <reaction evidence="13">
        <text>(3Z)-dodecenoyl-CoA = (2E)-dodecenoyl-CoA</text>
        <dbReference type="Rhea" id="RHEA:23716"/>
        <dbReference type="ChEBI" id="CHEBI:57330"/>
        <dbReference type="ChEBI" id="CHEBI:58543"/>
        <dbReference type="EC" id="5.3.3.8"/>
    </reaction>
    <physiologicalReaction direction="left-to-right" evidence="13">
        <dbReference type="Rhea" id="RHEA:23717"/>
    </physiologicalReaction>
</comment>
<evidence type="ECO:0000313" key="19">
    <source>
        <dbReference type="EMBL" id="CCA20390.1"/>
    </source>
</evidence>
<reference evidence="19" key="1">
    <citation type="journal article" date="2011" name="PLoS Biol.">
        <title>Gene gain and loss during evolution of obligate parasitism in the white rust pathogen of Arabidopsis thaliana.</title>
        <authorList>
            <person name="Kemen E."/>
            <person name="Gardiner A."/>
            <person name="Schultz-Larsen T."/>
            <person name="Kemen A.C."/>
            <person name="Balmuth A.L."/>
            <person name="Robert-Seilaniantz A."/>
            <person name="Bailey K."/>
            <person name="Holub E."/>
            <person name="Studholme D.J."/>
            <person name="Maclean D."/>
            <person name="Jones J.D."/>
        </authorList>
    </citation>
    <scope>NUCLEOTIDE SEQUENCE</scope>
</reference>
<dbReference type="GO" id="GO:0006635">
    <property type="term" value="P:fatty acid beta-oxidation"/>
    <property type="evidence" value="ECO:0007669"/>
    <property type="project" value="TreeGrafter"/>
</dbReference>
<accession>F0WGM6</accession>
<evidence type="ECO:0000256" key="2">
    <source>
        <dbReference type="ARBA" id="ARBA00005005"/>
    </source>
</evidence>
<comment type="catalytic activity">
    <reaction evidence="14">
        <text>(3Z)-octenoyl-CoA = (2E)-octenoyl-CoA</text>
        <dbReference type="Rhea" id="RHEA:46044"/>
        <dbReference type="ChEBI" id="CHEBI:62242"/>
        <dbReference type="ChEBI" id="CHEBI:85640"/>
    </reaction>
    <physiologicalReaction direction="left-to-right" evidence="14">
        <dbReference type="Rhea" id="RHEA:46045"/>
    </physiologicalReaction>
</comment>
<dbReference type="GO" id="GO:0005759">
    <property type="term" value="C:mitochondrial matrix"/>
    <property type="evidence" value="ECO:0007669"/>
    <property type="project" value="UniProtKB-SubCell"/>
</dbReference>
<evidence type="ECO:0000256" key="13">
    <source>
        <dbReference type="ARBA" id="ARBA00052376"/>
    </source>
</evidence>
<dbReference type="CDD" id="cd06558">
    <property type="entry name" value="crotonase-like"/>
    <property type="match status" value="1"/>
</dbReference>
<evidence type="ECO:0000256" key="3">
    <source>
        <dbReference type="ARBA" id="ARBA00005254"/>
    </source>
</evidence>